<comment type="caution">
    <text evidence="3">The sequence shown here is derived from an EMBL/GenBank/DDBJ whole genome shotgun (WGS) entry which is preliminary data.</text>
</comment>
<dbReference type="InterPro" id="IPR010982">
    <property type="entry name" value="Lambda_DNA-bd_dom_sf"/>
</dbReference>
<protein>
    <submittedName>
        <fullName evidence="3">Helix-turn-helix transcriptional regulator</fullName>
    </submittedName>
</protein>
<dbReference type="SUPFAM" id="SSF47413">
    <property type="entry name" value="lambda repressor-like DNA-binding domains"/>
    <property type="match status" value="1"/>
</dbReference>
<reference evidence="3 4" key="1">
    <citation type="submission" date="2024-11" db="EMBL/GenBank/DDBJ databases">
        <authorList>
            <person name="Heng Y.C."/>
            <person name="Lim A.C.H."/>
            <person name="Lee J.K.Y."/>
            <person name="Kittelmann S."/>
        </authorList>
    </citation>
    <scope>NUCLEOTIDE SEQUENCE [LARGE SCALE GENOMIC DNA]</scope>
    <source>
        <strain evidence="3 4">WILCCON 0269</strain>
    </source>
</reference>
<keyword evidence="4" id="KW-1185">Reference proteome</keyword>
<dbReference type="Pfam" id="PF01381">
    <property type="entry name" value="HTH_3"/>
    <property type="match status" value="1"/>
</dbReference>
<evidence type="ECO:0000313" key="3">
    <source>
        <dbReference type="EMBL" id="MFL0198333.1"/>
    </source>
</evidence>
<dbReference type="PANTHER" id="PTHR46558">
    <property type="entry name" value="TRACRIPTIONAL REGULATORY PROTEIN-RELATED-RELATED"/>
    <property type="match status" value="1"/>
</dbReference>
<dbReference type="SMART" id="SM00530">
    <property type="entry name" value="HTH_XRE"/>
    <property type="match status" value="1"/>
</dbReference>
<dbReference type="PROSITE" id="PS50943">
    <property type="entry name" value="HTH_CROC1"/>
    <property type="match status" value="1"/>
</dbReference>
<accession>A0ABW8SRL9</accession>
<evidence type="ECO:0000259" key="2">
    <source>
        <dbReference type="PROSITE" id="PS50943"/>
    </source>
</evidence>
<dbReference type="RefSeq" id="WP_406794443.1">
    <property type="nucleotide sequence ID" value="NZ_JBJHZX010000055.1"/>
</dbReference>
<feature type="domain" description="HTH cro/C1-type" evidence="2">
    <location>
        <begin position="13"/>
        <end position="68"/>
    </location>
</feature>
<dbReference type="CDD" id="cd00093">
    <property type="entry name" value="HTH_XRE"/>
    <property type="match status" value="1"/>
</dbReference>
<dbReference type="Proteomes" id="UP001623660">
    <property type="component" value="Unassembled WGS sequence"/>
</dbReference>
<evidence type="ECO:0000256" key="1">
    <source>
        <dbReference type="ARBA" id="ARBA00023125"/>
    </source>
</evidence>
<dbReference type="EMBL" id="JBJHZX010000055">
    <property type="protein sequence ID" value="MFL0198333.1"/>
    <property type="molecule type" value="Genomic_DNA"/>
</dbReference>
<organism evidence="3 4">
    <name type="scientific">Candidatus Clostridium eludens</name>
    <dbReference type="NCBI Taxonomy" id="3381663"/>
    <lineage>
        <taxon>Bacteria</taxon>
        <taxon>Bacillati</taxon>
        <taxon>Bacillota</taxon>
        <taxon>Clostridia</taxon>
        <taxon>Eubacteriales</taxon>
        <taxon>Clostridiaceae</taxon>
        <taxon>Clostridium</taxon>
    </lineage>
</organism>
<keyword evidence="1" id="KW-0238">DNA-binding</keyword>
<evidence type="ECO:0000313" key="4">
    <source>
        <dbReference type="Proteomes" id="UP001623660"/>
    </source>
</evidence>
<sequence>MRILEKKRTNFKLKGLRGEHNLKQSDIAQKLGIAESTYNRKENGYADFSETEMYKISKIFNKNPTCIFFDNIFFDDKVAK</sequence>
<gene>
    <name evidence="3" type="ORF">ACJDU8_22615</name>
</gene>
<dbReference type="InterPro" id="IPR001387">
    <property type="entry name" value="Cro/C1-type_HTH"/>
</dbReference>
<proteinExistence type="predicted"/>
<dbReference type="Gene3D" id="1.10.260.40">
    <property type="entry name" value="lambda repressor-like DNA-binding domains"/>
    <property type="match status" value="1"/>
</dbReference>
<dbReference type="PANTHER" id="PTHR46558:SF4">
    <property type="entry name" value="DNA-BIDING PHAGE PROTEIN"/>
    <property type="match status" value="1"/>
</dbReference>
<name>A0ABW8SRL9_9CLOT</name>